<evidence type="ECO:0000313" key="2">
    <source>
        <dbReference type="Proteomes" id="UP000722336"/>
    </source>
</evidence>
<proteinExistence type="predicted"/>
<accession>A0ABS6SBR9</accession>
<name>A0ABS6SBR9_9SPHN</name>
<organism evidence="1 2">
    <name type="scientific">Pacificimonas pallii</name>
    <dbReference type="NCBI Taxonomy" id="2827236"/>
    <lineage>
        <taxon>Bacteria</taxon>
        <taxon>Pseudomonadati</taxon>
        <taxon>Pseudomonadota</taxon>
        <taxon>Alphaproteobacteria</taxon>
        <taxon>Sphingomonadales</taxon>
        <taxon>Sphingosinicellaceae</taxon>
        <taxon>Pacificimonas</taxon>
    </lineage>
</organism>
<reference evidence="1 2" key="1">
    <citation type="submission" date="2021-04" db="EMBL/GenBank/DDBJ databases">
        <authorList>
            <person name="Pira H."/>
            <person name="Risdian C."/>
            <person name="Wink J."/>
        </authorList>
    </citation>
    <scope>NUCLEOTIDE SEQUENCE [LARGE SCALE GENOMIC DNA]</scope>
    <source>
        <strain evidence="1 2">WHA3</strain>
    </source>
</reference>
<evidence type="ECO:0000313" key="1">
    <source>
        <dbReference type="EMBL" id="MBV7255771.1"/>
    </source>
</evidence>
<protein>
    <submittedName>
        <fullName evidence="1">Uncharacterized protein</fullName>
    </submittedName>
</protein>
<comment type="caution">
    <text evidence="1">The sequence shown here is derived from an EMBL/GenBank/DDBJ whole genome shotgun (WGS) entry which is preliminary data.</text>
</comment>
<keyword evidence="2" id="KW-1185">Reference proteome</keyword>
<gene>
    <name evidence="1" type="ORF">KCG44_03110</name>
</gene>
<sequence length="47" mass="5470">MDSENSGSIAFHKQMGFQEIGRLPEIGRKFERWLSLVLMHRLIGRTP</sequence>
<dbReference type="EMBL" id="JAGSPA010000001">
    <property type="protein sequence ID" value="MBV7255771.1"/>
    <property type="molecule type" value="Genomic_DNA"/>
</dbReference>
<dbReference type="Proteomes" id="UP000722336">
    <property type="component" value="Unassembled WGS sequence"/>
</dbReference>